<gene>
    <name evidence="1" type="ORF">E5J99_20025</name>
</gene>
<keyword evidence="2" id="KW-1185">Reference proteome</keyword>
<reference evidence="1 2" key="1">
    <citation type="submission" date="2019-04" db="EMBL/GenBank/DDBJ databases">
        <authorList>
            <person name="Feng G."/>
            <person name="Zhang J."/>
            <person name="Zhu H."/>
        </authorList>
    </citation>
    <scope>NUCLEOTIDE SEQUENCE [LARGE SCALE GENOMIC DNA]</scope>
    <source>
        <strain evidence="1 2">JCM 17223</strain>
    </source>
</reference>
<accession>A0A4Z0PEJ7</accession>
<evidence type="ECO:0000313" key="2">
    <source>
        <dbReference type="Proteomes" id="UP000297739"/>
    </source>
</evidence>
<dbReference type="Proteomes" id="UP000297739">
    <property type="component" value="Unassembled WGS sequence"/>
</dbReference>
<comment type="caution">
    <text evidence="1">The sequence shown here is derived from an EMBL/GenBank/DDBJ whole genome shotgun (WGS) entry which is preliminary data.</text>
</comment>
<evidence type="ECO:0008006" key="3">
    <source>
        <dbReference type="Google" id="ProtNLM"/>
    </source>
</evidence>
<name>A0A4Z0PEJ7_9BACT</name>
<evidence type="ECO:0000313" key="1">
    <source>
        <dbReference type="EMBL" id="TGE12627.1"/>
    </source>
</evidence>
<dbReference type="EMBL" id="SRLD01000064">
    <property type="protein sequence ID" value="TGE12627.1"/>
    <property type="molecule type" value="Genomic_DNA"/>
</dbReference>
<protein>
    <recommendedName>
        <fullName evidence="3">Grasp-with-spasm system SPASM domain peptide maturase</fullName>
    </recommendedName>
</protein>
<proteinExistence type="predicted"/>
<sequence>MLGKHRVALYDLDQQQFSVLAKTALYGPQDYPGQEFQPKQVTGAGWQLLAQHHALLPDAAVAGLPGLQAPPTPAKWESPATITNAMIEVTTQNGLREPAALARLLDMLAELVCKHLLVRVAAPLSLPAVAALVQKVEATNAYSLQLVLPYDEEYYSNEFGDLIIGQAKVMYTVIENSPFDKNIEDRIFFSRRALALSYAKHEGQFTPNHALFGESQGHHTYFNRKLYIGPSGELKNALETPLVCGHLQDVATTGQLQAIVDQPDFQRYWFAHKEVCTVCRDCEYRHMCVDNRVPEQAADGSWFHQQACNYDPYTAQWQPTGNG</sequence>
<dbReference type="AlphaFoldDB" id="A0A4Z0PEJ7"/>
<organism evidence="1 2">
    <name type="scientific">Hymenobacter elongatus</name>
    <dbReference type="NCBI Taxonomy" id="877208"/>
    <lineage>
        <taxon>Bacteria</taxon>
        <taxon>Pseudomonadati</taxon>
        <taxon>Bacteroidota</taxon>
        <taxon>Cytophagia</taxon>
        <taxon>Cytophagales</taxon>
        <taxon>Hymenobacteraceae</taxon>
        <taxon>Hymenobacter</taxon>
    </lineage>
</organism>